<dbReference type="PANTHER" id="PTHR31792:SF3">
    <property type="entry name" value="VACUOLAR ATPASE ASSEMBLY INTEGRAL MEMBRANE PROTEIN VMA21"/>
    <property type="match status" value="1"/>
</dbReference>
<comment type="subcellular location">
    <subcellularLocation>
        <location evidence="6">Endoplasmic reticulum membrane</location>
        <topology evidence="6">Multi-pass membrane protein</topology>
    </subcellularLocation>
    <subcellularLocation>
        <location evidence="6">Endoplasmic reticulum-Golgi intermediate compartment membrane</location>
        <topology evidence="6">Multi-pass membrane protein</topology>
    </subcellularLocation>
    <subcellularLocation>
        <location evidence="6">Cytoplasmic vesicle</location>
        <location evidence="6">COPII-coated vesicle membrane</location>
        <topology evidence="6">Multi-pass membrane protein</topology>
    </subcellularLocation>
</comment>
<evidence type="ECO:0000313" key="8">
    <source>
        <dbReference type="EMBL" id="EYE99255.1"/>
    </source>
</evidence>
<dbReference type="EMBL" id="KK088412">
    <property type="protein sequence ID" value="EYE99255.1"/>
    <property type="molecule type" value="Genomic_DNA"/>
</dbReference>
<accession>A0A017SSJ4</accession>
<dbReference type="Proteomes" id="UP000019804">
    <property type="component" value="Unassembled WGS sequence"/>
</dbReference>
<name>A0A017SSJ4_ASPRC</name>
<dbReference type="OrthoDB" id="160405at2759"/>
<keyword evidence="5 6" id="KW-0968">Cytoplasmic vesicle</keyword>
<keyword evidence="9" id="KW-1185">Reference proteome</keyword>
<dbReference type="STRING" id="1388766.A0A017SSJ4"/>
<dbReference type="RefSeq" id="XP_040642943.1">
    <property type="nucleotide sequence ID" value="XM_040779574.1"/>
</dbReference>
<dbReference type="GO" id="GO:0033116">
    <property type="term" value="C:endoplasmic reticulum-Golgi intermediate compartment membrane"/>
    <property type="evidence" value="ECO:0007669"/>
    <property type="project" value="UniProtKB-SubCell"/>
</dbReference>
<gene>
    <name evidence="8" type="ORF">EURHEDRAFT_383406</name>
</gene>
<keyword evidence="1 6" id="KW-0812">Transmembrane</keyword>
<dbReference type="InterPro" id="IPR019013">
    <property type="entry name" value="Vma21"/>
</dbReference>
<reference evidence="9" key="1">
    <citation type="journal article" date="2014" name="Nat. Commun.">
        <title>Genomic adaptations of the halophilic Dead Sea filamentous fungus Eurotium rubrum.</title>
        <authorList>
            <person name="Kis-Papo T."/>
            <person name="Weig A.R."/>
            <person name="Riley R."/>
            <person name="Persoh D."/>
            <person name="Salamov A."/>
            <person name="Sun H."/>
            <person name="Lipzen A."/>
            <person name="Wasser S.P."/>
            <person name="Rambold G."/>
            <person name="Grigoriev I.V."/>
            <person name="Nevo E."/>
        </authorList>
    </citation>
    <scope>NUCLEOTIDE SEQUENCE [LARGE SCALE GENOMIC DNA]</scope>
    <source>
        <strain evidence="9">CBS 135680</strain>
    </source>
</reference>
<feature type="transmembrane region" description="Helical" evidence="6">
    <location>
        <begin position="35"/>
        <end position="56"/>
    </location>
</feature>
<comment type="function">
    <text evidence="6">Required for the assembly of the V0 complex of the vacuolar ATPase (V-ATPase) in the endoplasmic reticulum.</text>
</comment>
<dbReference type="HAMAP" id="MF_03058">
    <property type="entry name" value="VMA21"/>
    <property type="match status" value="1"/>
</dbReference>
<feature type="compositionally biased region" description="Basic and acidic residues" evidence="7">
    <location>
        <begin position="1"/>
        <end position="10"/>
    </location>
</feature>
<dbReference type="AlphaFoldDB" id="A0A017SSJ4"/>
<keyword evidence="2 6" id="KW-0256">Endoplasmic reticulum</keyword>
<evidence type="ECO:0000256" key="6">
    <source>
        <dbReference type="HAMAP-Rule" id="MF_03058"/>
    </source>
</evidence>
<dbReference type="GeneID" id="63694698"/>
<protein>
    <submittedName>
        <fullName evidence="8">Uncharacterized protein</fullName>
    </submittedName>
</protein>
<dbReference type="PANTHER" id="PTHR31792">
    <property type="entry name" value="VACUOLAR ATPASE ASSEMBLY INTEGRAL MEMBRANE PROTEIN VMA21"/>
    <property type="match status" value="1"/>
</dbReference>
<evidence type="ECO:0000256" key="1">
    <source>
        <dbReference type="ARBA" id="ARBA00022692"/>
    </source>
</evidence>
<dbReference type="GO" id="GO:0070072">
    <property type="term" value="P:vacuolar proton-transporting V-type ATPase complex assembly"/>
    <property type="evidence" value="ECO:0007669"/>
    <property type="project" value="UniProtKB-UniRule"/>
</dbReference>
<evidence type="ECO:0000256" key="5">
    <source>
        <dbReference type="ARBA" id="ARBA00023329"/>
    </source>
</evidence>
<feature type="region of interest" description="Disordered" evidence="7">
    <location>
        <begin position="1"/>
        <end position="28"/>
    </location>
</feature>
<feature type="transmembrane region" description="Helical" evidence="6">
    <location>
        <begin position="68"/>
        <end position="89"/>
    </location>
</feature>
<evidence type="ECO:0000256" key="4">
    <source>
        <dbReference type="ARBA" id="ARBA00023136"/>
    </source>
</evidence>
<comment type="caution">
    <text evidence="6">Lacks conserved residue(s) required for the propagation of feature annotation.</text>
</comment>
<evidence type="ECO:0000256" key="2">
    <source>
        <dbReference type="ARBA" id="ARBA00022824"/>
    </source>
</evidence>
<sequence length="105" mass="11201">MSSRRPEKSYADAAASAPRESPANSDVTPAVPANVIFKLLAFTLAMVAAPIGMYFLTVNSIFSGNSTWAGVTAAVTANVVLFAYIFVAWQEDQGERAAEKEKKAQ</sequence>
<dbReference type="GO" id="GO:0012507">
    <property type="term" value="C:ER to Golgi transport vesicle membrane"/>
    <property type="evidence" value="ECO:0007669"/>
    <property type="project" value="UniProtKB-SubCell"/>
</dbReference>
<dbReference type="Pfam" id="PF09446">
    <property type="entry name" value="VMA21"/>
    <property type="match status" value="1"/>
</dbReference>
<evidence type="ECO:0000256" key="3">
    <source>
        <dbReference type="ARBA" id="ARBA00022989"/>
    </source>
</evidence>
<proteinExistence type="inferred from homology"/>
<keyword evidence="3 6" id="KW-1133">Transmembrane helix</keyword>
<keyword evidence="4 6" id="KW-0472">Membrane</keyword>
<dbReference type="HOGENOM" id="CLU_154717_1_1_1"/>
<dbReference type="GO" id="GO:0005789">
    <property type="term" value="C:endoplasmic reticulum membrane"/>
    <property type="evidence" value="ECO:0007669"/>
    <property type="project" value="UniProtKB-SubCell"/>
</dbReference>
<evidence type="ECO:0000313" key="9">
    <source>
        <dbReference type="Proteomes" id="UP000019804"/>
    </source>
</evidence>
<organism evidence="8 9">
    <name type="scientific">Aspergillus ruber (strain CBS 135680)</name>
    <dbReference type="NCBI Taxonomy" id="1388766"/>
    <lineage>
        <taxon>Eukaryota</taxon>
        <taxon>Fungi</taxon>
        <taxon>Dikarya</taxon>
        <taxon>Ascomycota</taxon>
        <taxon>Pezizomycotina</taxon>
        <taxon>Eurotiomycetes</taxon>
        <taxon>Eurotiomycetidae</taxon>
        <taxon>Eurotiales</taxon>
        <taxon>Aspergillaceae</taxon>
        <taxon>Aspergillus</taxon>
        <taxon>Aspergillus subgen. Aspergillus</taxon>
    </lineage>
</organism>
<evidence type="ECO:0000256" key="7">
    <source>
        <dbReference type="SAM" id="MobiDB-lite"/>
    </source>
</evidence>
<comment type="similarity">
    <text evidence="6">Belongs to the VMA21 family.</text>
</comment>